<feature type="transmembrane region" description="Helical" evidence="1">
    <location>
        <begin position="159"/>
        <end position="178"/>
    </location>
</feature>
<organism evidence="2">
    <name type="scientific">Oikopleura dioica</name>
    <name type="common">Tunicate</name>
    <dbReference type="NCBI Taxonomy" id="34765"/>
    <lineage>
        <taxon>Eukaryota</taxon>
        <taxon>Metazoa</taxon>
        <taxon>Chordata</taxon>
        <taxon>Tunicata</taxon>
        <taxon>Appendicularia</taxon>
        <taxon>Copelata</taxon>
        <taxon>Oikopleuridae</taxon>
        <taxon>Oikopleura</taxon>
    </lineage>
</organism>
<keyword evidence="1" id="KW-0812">Transmembrane</keyword>
<dbReference type="EMBL" id="FN653055">
    <property type="protein sequence ID" value="CBY10363.1"/>
    <property type="molecule type" value="Genomic_DNA"/>
</dbReference>
<accession>E4XIG2</accession>
<protein>
    <submittedName>
        <fullName evidence="2">Uncharacterized protein</fullName>
    </submittedName>
</protein>
<proteinExistence type="predicted"/>
<gene>
    <name evidence="2" type="ORF">GSOID_T00012384001</name>
</gene>
<name>E4XIG2_OIKDI</name>
<evidence type="ECO:0000313" key="2">
    <source>
        <dbReference type="EMBL" id="CBY10363.1"/>
    </source>
</evidence>
<evidence type="ECO:0000256" key="1">
    <source>
        <dbReference type="SAM" id="Phobius"/>
    </source>
</evidence>
<keyword evidence="1" id="KW-0472">Membrane</keyword>
<dbReference type="AlphaFoldDB" id="E4XIG2"/>
<sequence length="367" mass="42810">MGITSSRYVDAWRLGLVGIGSLGALSYVQEWNRMQRTKSYRIAEIFISQQNTEETTIKEYSPSLQRIKALYWNILALDGVNPMTSKPHDAWFWGYAFLGALFASFFVRQKMSYKMLDNRLKSTLLGRNISLTSTMFNRLIIPSRTELSRWSTIKRNKDAVLASISIIFGITANLIDYLKTDSDTRKYLKAAFPEYEDSMIESLQQDQETSCRLLALIINQNLHYFDREKLEFVAEYVERITQRPTFWDDANTWIQFSPVLTLQYLLDELDSLELGVCFTKYNYALEYLSAAFTGRSCPEKVFDIREMSRKAPCCAYHSLLSDLFITLGTKGPEFMKFYHYWTEVDLEYRFSLTLKNAEQQKPEYVLV</sequence>
<dbReference type="Proteomes" id="UP000001307">
    <property type="component" value="Unassembled WGS sequence"/>
</dbReference>
<feature type="transmembrane region" description="Helical" evidence="1">
    <location>
        <begin position="90"/>
        <end position="107"/>
    </location>
</feature>
<dbReference type="InParanoid" id="E4XIG2"/>
<reference evidence="2" key="1">
    <citation type="journal article" date="2010" name="Science">
        <title>Plasticity of animal genome architecture unmasked by rapid evolution of a pelagic tunicate.</title>
        <authorList>
            <person name="Denoeud F."/>
            <person name="Henriet S."/>
            <person name="Mungpakdee S."/>
            <person name="Aury J.M."/>
            <person name="Da Silva C."/>
            <person name="Brinkmann H."/>
            <person name="Mikhaleva J."/>
            <person name="Olsen L.C."/>
            <person name="Jubin C."/>
            <person name="Canestro C."/>
            <person name="Bouquet J.M."/>
            <person name="Danks G."/>
            <person name="Poulain J."/>
            <person name="Campsteijn C."/>
            <person name="Adamski M."/>
            <person name="Cross I."/>
            <person name="Yadetie F."/>
            <person name="Muffato M."/>
            <person name="Louis A."/>
            <person name="Butcher S."/>
            <person name="Tsagkogeorga G."/>
            <person name="Konrad A."/>
            <person name="Singh S."/>
            <person name="Jensen M.F."/>
            <person name="Cong E.H."/>
            <person name="Eikeseth-Otteraa H."/>
            <person name="Noel B."/>
            <person name="Anthouard V."/>
            <person name="Porcel B.M."/>
            <person name="Kachouri-Lafond R."/>
            <person name="Nishino A."/>
            <person name="Ugolini M."/>
            <person name="Chourrout P."/>
            <person name="Nishida H."/>
            <person name="Aasland R."/>
            <person name="Huzurbazar S."/>
            <person name="Westhof E."/>
            <person name="Delsuc F."/>
            <person name="Lehrach H."/>
            <person name="Reinhardt R."/>
            <person name="Weissenbach J."/>
            <person name="Roy S.W."/>
            <person name="Artiguenave F."/>
            <person name="Postlethwait J.H."/>
            <person name="Manak J.R."/>
            <person name="Thompson E.M."/>
            <person name="Jaillon O."/>
            <person name="Du Pasquier L."/>
            <person name="Boudinot P."/>
            <person name="Liberles D.A."/>
            <person name="Volff J.N."/>
            <person name="Philippe H."/>
            <person name="Lenhard B."/>
            <person name="Roest Crollius H."/>
            <person name="Wincker P."/>
            <person name="Chourrout D."/>
        </authorList>
    </citation>
    <scope>NUCLEOTIDE SEQUENCE [LARGE SCALE GENOMIC DNA]</scope>
</reference>
<evidence type="ECO:0000313" key="3">
    <source>
        <dbReference type="Proteomes" id="UP000001307"/>
    </source>
</evidence>
<feature type="transmembrane region" description="Helical" evidence="1">
    <location>
        <begin position="12"/>
        <end position="29"/>
    </location>
</feature>
<keyword evidence="3" id="KW-1185">Reference proteome</keyword>
<keyword evidence="1" id="KW-1133">Transmembrane helix</keyword>